<dbReference type="InterPro" id="IPR013087">
    <property type="entry name" value="Znf_C2H2_type"/>
</dbReference>
<dbReference type="Pfam" id="PF12874">
    <property type="entry name" value="zf-met"/>
    <property type="match status" value="1"/>
</dbReference>
<evidence type="ECO:0000256" key="1">
    <source>
        <dbReference type="ARBA" id="ARBA00004123"/>
    </source>
</evidence>
<evidence type="ECO:0000256" key="3">
    <source>
        <dbReference type="ARBA" id="ARBA00022737"/>
    </source>
</evidence>
<keyword evidence="4 7" id="KW-0863">Zinc-finger</keyword>
<evidence type="ECO:0000256" key="2">
    <source>
        <dbReference type="ARBA" id="ARBA00022723"/>
    </source>
</evidence>
<feature type="domain" description="C2H2-type" evidence="9">
    <location>
        <begin position="487"/>
        <end position="514"/>
    </location>
</feature>
<feature type="region of interest" description="Disordered" evidence="8">
    <location>
        <begin position="137"/>
        <end position="163"/>
    </location>
</feature>
<dbReference type="GO" id="GO:0008270">
    <property type="term" value="F:zinc ion binding"/>
    <property type="evidence" value="ECO:0007669"/>
    <property type="project" value="UniProtKB-KW"/>
</dbReference>
<evidence type="ECO:0000259" key="9">
    <source>
        <dbReference type="PROSITE" id="PS50157"/>
    </source>
</evidence>
<dbReference type="AlphaFoldDB" id="A0A1E1WGP5"/>
<comment type="subcellular location">
    <subcellularLocation>
        <location evidence="1">Nucleus</location>
    </subcellularLocation>
</comment>
<dbReference type="GO" id="GO:0005634">
    <property type="term" value="C:nucleus"/>
    <property type="evidence" value="ECO:0007669"/>
    <property type="project" value="UniProtKB-SubCell"/>
</dbReference>
<feature type="domain" description="C2H2-type" evidence="9">
    <location>
        <begin position="235"/>
        <end position="257"/>
    </location>
</feature>
<feature type="domain" description="C2H2-type" evidence="9">
    <location>
        <begin position="432"/>
        <end position="454"/>
    </location>
</feature>
<gene>
    <name evidence="10" type="ORF">g.4441</name>
</gene>
<feature type="domain" description="C2H2-type" evidence="9">
    <location>
        <begin position="575"/>
        <end position="598"/>
    </location>
</feature>
<evidence type="ECO:0000256" key="5">
    <source>
        <dbReference type="ARBA" id="ARBA00022833"/>
    </source>
</evidence>
<reference evidence="10" key="1">
    <citation type="submission" date="2015-09" db="EMBL/GenBank/DDBJ databases">
        <title>De novo assembly of Pectinophora gossypiella (Pink Bollworm) gut transcriptome.</title>
        <authorList>
            <person name="Tassone E.E."/>
        </authorList>
    </citation>
    <scope>NUCLEOTIDE SEQUENCE</scope>
</reference>
<dbReference type="PANTHER" id="PTHR24376">
    <property type="entry name" value="ZINC FINGER PROTEIN"/>
    <property type="match status" value="1"/>
</dbReference>
<accession>A0A1E1WGP5</accession>
<dbReference type="EMBL" id="GDQN01004884">
    <property type="protein sequence ID" value="JAT86170.1"/>
    <property type="molecule type" value="Transcribed_RNA"/>
</dbReference>
<dbReference type="PROSITE" id="PS00028">
    <property type="entry name" value="ZINC_FINGER_C2H2_1"/>
    <property type="match status" value="8"/>
</dbReference>
<keyword evidence="5" id="KW-0862">Zinc</keyword>
<sequence length="610" mass="70956">QEDNDYRNVQDIIEINDSSQDTVEIKQEIMDEDMFEAKADLNEHETTFGNVKIKTEVVIKEEKEDYKEFDEDNNDIMAEHEACLAELSKVFQASKRGGSIELSGICMSEDLVVKEESDDDYEDIIKLDHCYEMNTERYKNSDSETSRKETVENDEANRNPQPEIRVTSEQSRLTIPVTANTSSYTKSARKIYHCSRCSFLGIYAAFKSHVDNVCPRKKHDSIKYREDKRLTRKEYVCTKCNDKFTHIMSYAAHFRKHGLCIGTCPECRKSYKNASEVSTHIMGHIRTSFLKVQVLNDSSFVTSKSSGLYQCKTCSEKVRHIDFFPHWERHLKLREENSDVKKSVVKNRSLLKKPVARSDSPGETVLPPESLQMTLDMLLSPLEPRTSDTNKKCALCSRKFDRRNDVKRHLIEHLLRDAAANNAHASRGLLVLRCQLCHQEFNKTDGYRMHMRNHGALPLYKCEMCNKCFSDSSNFAKHKKTHNYGVMLCDICHKKFHSRAGIERHMEMHQTTDPIKCEPCNKTFYSASTYRKHVKALHDKASHRYVCKVCRKKWMSIKEMWDHMWQVHRLRKTKADCPVCGKQFRKANDVKSHLRDEHLPVITGYDVDFA</sequence>
<dbReference type="Pfam" id="PF00096">
    <property type="entry name" value="zf-C2H2"/>
    <property type="match status" value="3"/>
</dbReference>
<dbReference type="OrthoDB" id="6077919at2759"/>
<name>A0A1E1WGP5_PECGO</name>
<dbReference type="PANTHER" id="PTHR24376:SF235">
    <property type="entry name" value="C2H2-TYPE DOMAIN-CONTAINING PROTEIN"/>
    <property type="match status" value="1"/>
</dbReference>
<evidence type="ECO:0000256" key="4">
    <source>
        <dbReference type="ARBA" id="ARBA00022771"/>
    </source>
</evidence>
<dbReference type="SUPFAM" id="SSF57667">
    <property type="entry name" value="beta-beta-alpha zinc fingers"/>
    <property type="match status" value="2"/>
</dbReference>
<evidence type="ECO:0000256" key="6">
    <source>
        <dbReference type="ARBA" id="ARBA00023242"/>
    </source>
</evidence>
<dbReference type="GO" id="GO:0001228">
    <property type="term" value="F:DNA-binding transcription activator activity, RNA polymerase II-specific"/>
    <property type="evidence" value="ECO:0007669"/>
    <property type="project" value="TreeGrafter"/>
</dbReference>
<dbReference type="InterPro" id="IPR036236">
    <property type="entry name" value="Znf_C2H2_sf"/>
</dbReference>
<keyword evidence="2" id="KW-0479">Metal-binding</keyword>
<dbReference type="PROSITE" id="PS50157">
    <property type="entry name" value="ZINC_FINGER_C2H2_2"/>
    <property type="match status" value="7"/>
</dbReference>
<proteinExistence type="predicted"/>
<evidence type="ECO:0000256" key="8">
    <source>
        <dbReference type="SAM" id="MobiDB-lite"/>
    </source>
</evidence>
<dbReference type="Gene3D" id="3.30.160.60">
    <property type="entry name" value="Classic Zinc Finger"/>
    <property type="match status" value="4"/>
</dbReference>
<feature type="domain" description="C2H2-type" evidence="9">
    <location>
        <begin position="460"/>
        <end position="482"/>
    </location>
</feature>
<feature type="domain" description="C2H2-type" evidence="9">
    <location>
        <begin position="515"/>
        <end position="543"/>
    </location>
</feature>
<evidence type="ECO:0000256" key="7">
    <source>
        <dbReference type="PROSITE-ProRule" id="PRU00042"/>
    </source>
</evidence>
<evidence type="ECO:0000313" key="10">
    <source>
        <dbReference type="EMBL" id="JAT86170.1"/>
    </source>
</evidence>
<keyword evidence="6" id="KW-0539">Nucleus</keyword>
<keyword evidence="3" id="KW-0677">Repeat</keyword>
<feature type="non-terminal residue" evidence="10">
    <location>
        <position position="1"/>
    </location>
</feature>
<dbReference type="GO" id="GO:0000978">
    <property type="term" value="F:RNA polymerase II cis-regulatory region sequence-specific DNA binding"/>
    <property type="evidence" value="ECO:0007669"/>
    <property type="project" value="TreeGrafter"/>
</dbReference>
<feature type="domain" description="C2H2-type" evidence="9">
    <location>
        <begin position="391"/>
        <end position="418"/>
    </location>
</feature>
<dbReference type="SMART" id="SM00355">
    <property type="entry name" value="ZnF_C2H2"/>
    <property type="match status" value="10"/>
</dbReference>
<protein>
    <recommendedName>
        <fullName evidence="9">C2H2-type domain-containing protein</fullName>
    </recommendedName>
</protein>
<organism evidence="10">
    <name type="scientific">Pectinophora gossypiella</name>
    <name type="common">Cotton pink bollworm</name>
    <name type="synonym">Depressaria gossypiella</name>
    <dbReference type="NCBI Taxonomy" id="13191"/>
    <lineage>
        <taxon>Eukaryota</taxon>
        <taxon>Metazoa</taxon>
        <taxon>Ecdysozoa</taxon>
        <taxon>Arthropoda</taxon>
        <taxon>Hexapoda</taxon>
        <taxon>Insecta</taxon>
        <taxon>Pterygota</taxon>
        <taxon>Neoptera</taxon>
        <taxon>Endopterygota</taxon>
        <taxon>Lepidoptera</taxon>
        <taxon>Glossata</taxon>
        <taxon>Ditrysia</taxon>
        <taxon>Gelechioidea</taxon>
        <taxon>Gelechiidae</taxon>
        <taxon>Apatetrinae</taxon>
        <taxon>Pectinophora</taxon>
    </lineage>
</organism>
<feature type="compositionally biased region" description="Basic and acidic residues" evidence="8">
    <location>
        <begin position="137"/>
        <end position="157"/>
    </location>
</feature>